<reference evidence="1" key="2">
    <citation type="submission" date="2020-11" db="EMBL/GenBank/DDBJ databases">
        <authorList>
            <person name="McCartney M.A."/>
            <person name="Auch B."/>
            <person name="Kono T."/>
            <person name="Mallez S."/>
            <person name="Becker A."/>
            <person name="Gohl D.M."/>
            <person name="Silverstein K.A.T."/>
            <person name="Koren S."/>
            <person name="Bechman K.B."/>
            <person name="Herman A."/>
            <person name="Abrahante J.E."/>
            <person name="Garbe J."/>
        </authorList>
    </citation>
    <scope>NUCLEOTIDE SEQUENCE</scope>
    <source>
        <strain evidence="1">Duluth1</strain>
        <tissue evidence="1">Whole animal</tissue>
    </source>
</reference>
<dbReference type="InterPro" id="IPR011042">
    <property type="entry name" value="6-blade_b-propeller_TolB-like"/>
</dbReference>
<proteinExistence type="predicted"/>
<gene>
    <name evidence="1" type="ORF">DPMN_184659</name>
</gene>
<reference evidence="1" key="1">
    <citation type="journal article" date="2019" name="bioRxiv">
        <title>The Genome of the Zebra Mussel, Dreissena polymorpha: A Resource for Invasive Species Research.</title>
        <authorList>
            <person name="McCartney M.A."/>
            <person name="Auch B."/>
            <person name="Kono T."/>
            <person name="Mallez S."/>
            <person name="Zhang Y."/>
            <person name="Obille A."/>
            <person name="Becker A."/>
            <person name="Abrahante J.E."/>
            <person name="Garbe J."/>
            <person name="Badalamenti J.P."/>
            <person name="Herman A."/>
            <person name="Mangelson H."/>
            <person name="Liachko I."/>
            <person name="Sullivan S."/>
            <person name="Sone E.D."/>
            <person name="Koren S."/>
            <person name="Silverstein K.A.T."/>
            <person name="Beckman K.B."/>
            <person name="Gohl D.M."/>
        </authorList>
    </citation>
    <scope>NUCLEOTIDE SEQUENCE</scope>
    <source>
        <strain evidence="1">Duluth1</strain>
        <tissue evidence="1">Whole animal</tissue>
    </source>
</reference>
<organism evidence="1 2">
    <name type="scientific">Dreissena polymorpha</name>
    <name type="common">Zebra mussel</name>
    <name type="synonym">Mytilus polymorpha</name>
    <dbReference type="NCBI Taxonomy" id="45954"/>
    <lineage>
        <taxon>Eukaryota</taxon>
        <taxon>Metazoa</taxon>
        <taxon>Spiralia</taxon>
        <taxon>Lophotrochozoa</taxon>
        <taxon>Mollusca</taxon>
        <taxon>Bivalvia</taxon>
        <taxon>Autobranchia</taxon>
        <taxon>Heteroconchia</taxon>
        <taxon>Euheterodonta</taxon>
        <taxon>Imparidentia</taxon>
        <taxon>Neoheterodontei</taxon>
        <taxon>Myida</taxon>
        <taxon>Dreissenoidea</taxon>
        <taxon>Dreissenidae</taxon>
        <taxon>Dreissena</taxon>
    </lineage>
</organism>
<dbReference type="AlphaFoldDB" id="A0A9D4DJ61"/>
<comment type="caution">
    <text evidence="1">The sequence shown here is derived from an EMBL/GenBank/DDBJ whole genome shotgun (WGS) entry which is preliminary data.</text>
</comment>
<dbReference type="Proteomes" id="UP000828390">
    <property type="component" value="Unassembled WGS sequence"/>
</dbReference>
<accession>A0A9D4DJ61</accession>
<dbReference type="EMBL" id="JAIWYP010000010">
    <property type="protein sequence ID" value="KAH3750141.1"/>
    <property type="molecule type" value="Genomic_DNA"/>
</dbReference>
<evidence type="ECO:0000313" key="1">
    <source>
        <dbReference type="EMBL" id="KAH3750141.1"/>
    </source>
</evidence>
<protein>
    <submittedName>
        <fullName evidence="1">Uncharacterized protein</fullName>
    </submittedName>
</protein>
<sequence>MAIDGTLISNFSGPELNGPNGVHVTPTGQVLVYAFNSHSVIQVDRKGKINWQLWLQRKMESASVNLLQHQQSQDNCGSIC</sequence>
<name>A0A9D4DJ61_DREPO</name>
<evidence type="ECO:0000313" key="2">
    <source>
        <dbReference type="Proteomes" id="UP000828390"/>
    </source>
</evidence>
<dbReference type="Gene3D" id="2.120.10.30">
    <property type="entry name" value="TolB, C-terminal domain"/>
    <property type="match status" value="1"/>
</dbReference>
<keyword evidence="2" id="KW-1185">Reference proteome</keyword>